<dbReference type="Pfam" id="PF01551">
    <property type="entry name" value="Peptidase_M23"/>
    <property type="match status" value="1"/>
</dbReference>
<name>A0ABS4XA52_9MICC</name>
<evidence type="ECO:0000259" key="3">
    <source>
        <dbReference type="Pfam" id="PF01551"/>
    </source>
</evidence>
<evidence type="ECO:0000256" key="2">
    <source>
        <dbReference type="SAM" id="MobiDB-lite"/>
    </source>
</evidence>
<dbReference type="SUPFAM" id="SSF51261">
    <property type="entry name" value="Duplicated hybrid motif"/>
    <property type="match status" value="1"/>
</dbReference>
<dbReference type="PANTHER" id="PTHR21666:SF270">
    <property type="entry name" value="MUREIN HYDROLASE ACTIVATOR ENVC"/>
    <property type="match status" value="1"/>
</dbReference>
<dbReference type="Proteomes" id="UP001296993">
    <property type="component" value="Unassembled WGS sequence"/>
</dbReference>
<protein>
    <submittedName>
        <fullName evidence="4">Murein DD-endopeptidase MepM/ murein hydrolase activator NlpD</fullName>
    </submittedName>
</protein>
<dbReference type="InterPro" id="IPR016047">
    <property type="entry name" value="M23ase_b-sheet_dom"/>
</dbReference>
<accession>A0ABS4XA52</accession>
<gene>
    <name evidence="4" type="ORF">JOF47_000858</name>
</gene>
<feature type="coiled-coil region" evidence="1">
    <location>
        <begin position="213"/>
        <end position="323"/>
    </location>
</feature>
<dbReference type="GO" id="GO:0016787">
    <property type="term" value="F:hydrolase activity"/>
    <property type="evidence" value="ECO:0007669"/>
    <property type="project" value="UniProtKB-KW"/>
</dbReference>
<proteinExistence type="predicted"/>
<feature type="coiled-coil region" evidence="1">
    <location>
        <begin position="51"/>
        <end position="141"/>
    </location>
</feature>
<dbReference type="CDD" id="cd12797">
    <property type="entry name" value="M23_peptidase"/>
    <property type="match status" value="1"/>
</dbReference>
<keyword evidence="4" id="KW-0378">Hydrolase</keyword>
<organism evidence="4 5">
    <name type="scientific">Paeniglutamicibacter kerguelensis</name>
    <dbReference type="NCBI Taxonomy" id="254788"/>
    <lineage>
        <taxon>Bacteria</taxon>
        <taxon>Bacillati</taxon>
        <taxon>Actinomycetota</taxon>
        <taxon>Actinomycetes</taxon>
        <taxon>Micrococcales</taxon>
        <taxon>Micrococcaceae</taxon>
        <taxon>Paeniglutamicibacter</taxon>
    </lineage>
</organism>
<dbReference type="InterPro" id="IPR011055">
    <property type="entry name" value="Dup_hybrid_motif"/>
</dbReference>
<evidence type="ECO:0000256" key="1">
    <source>
        <dbReference type="SAM" id="Coils"/>
    </source>
</evidence>
<evidence type="ECO:0000313" key="4">
    <source>
        <dbReference type="EMBL" id="MBP2385347.1"/>
    </source>
</evidence>
<dbReference type="InterPro" id="IPR050570">
    <property type="entry name" value="Cell_wall_metabolism_enzyme"/>
</dbReference>
<keyword evidence="5" id="KW-1185">Reference proteome</keyword>
<feature type="region of interest" description="Disordered" evidence="2">
    <location>
        <begin position="331"/>
        <end position="381"/>
    </location>
</feature>
<comment type="caution">
    <text evidence="4">The sequence shown here is derived from an EMBL/GenBank/DDBJ whole genome shotgun (WGS) entry which is preliminary data.</text>
</comment>
<dbReference type="RefSeq" id="WP_342592708.1">
    <property type="nucleotide sequence ID" value="NZ_BAAAJY010000015.1"/>
</dbReference>
<evidence type="ECO:0000313" key="5">
    <source>
        <dbReference type="Proteomes" id="UP001296993"/>
    </source>
</evidence>
<keyword evidence="1" id="KW-0175">Coiled coil</keyword>
<reference evidence="4 5" key="1">
    <citation type="submission" date="2021-03" db="EMBL/GenBank/DDBJ databases">
        <title>Sequencing the genomes of 1000 actinobacteria strains.</title>
        <authorList>
            <person name="Klenk H.-P."/>
        </authorList>
    </citation>
    <scope>NUCLEOTIDE SEQUENCE [LARGE SCALE GENOMIC DNA]</scope>
    <source>
        <strain evidence="4 5">DSM 15797</strain>
    </source>
</reference>
<dbReference type="PANTHER" id="PTHR21666">
    <property type="entry name" value="PEPTIDASE-RELATED"/>
    <property type="match status" value="1"/>
</dbReference>
<dbReference type="Gene3D" id="1.10.287.1490">
    <property type="match status" value="1"/>
</dbReference>
<sequence>MRRFFMSVTKNLTGQRKLMLAKAVWCRVARAGVVGAISAALLVSGGVGAHSDELDDRKVEIQQNIDDLSEDMEFLDADIKAADAELRGFQAQLPNARLALADAQGRVQRASDEVADLERRLQAARETRDQLNVKMAEDKAKLEDTRKIIGQIATQAYKRGGVSSDLTLMLNVSSSGNLATGMDLADQAMRSQNAALDSLSQQSATDANSKLRLAAVEKEISDFKSQADAALAREEVARNEAESKKQELDGIISKTESLSAELLAKRPQIQEKLEAEESAQAQNNAALKERQERLIREAAERKRKAEEAERQRIAEAKAKWEREEAARAAKAKKEASAAKKPNSYVKPQYVPPKAQAPDAERSSWGLVKPVSGGRQTSSFGWRPTPAGTIDYGGRGGYVHAGVDWGFGGQCGSPVMAAADGEVWFSGWGGTSGNKVTISHGVIRGKALATNYHHMQSLNVRNGQHVKQGQIIGYVGTTGNSTGCHMHFETIVNGTAVNPLGLL</sequence>
<dbReference type="Gene3D" id="2.70.70.10">
    <property type="entry name" value="Glucose Permease (Domain IIA)"/>
    <property type="match status" value="1"/>
</dbReference>
<dbReference type="EMBL" id="JAGIOF010000001">
    <property type="protein sequence ID" value="MBP2385347.1"/>
    <property type="molecule type" value="Genomic_DNA"/>
</dbReference>
<feature type="domain" description="M23ase beta-sheet core" evidence="3">
    <location>
        <begin position="398"/>
        <end position="498"/>
    </location>
</feature>